<dbReference type="KEGG" id="ovi:T265_03019"/>
<feature type="compositionally biased region" description="Polar residues" evidence="1">
    <location>
        <begin position="109"/>
        <end position="118"/>
    </location>
</feature>
<gene>
    <name evidence="3" type="ORF">T265_03019</name>
</gene>
<dbReference type="Proteomes" id="UP000054324">
    <property type="component" value="Unassembled WGS sequence"/>
</dbReference>
<evidence type="ECO:0000256" key="1">
    <source>
        <dbReference type="SAM" id="MobiDB-lite"/>
    </source>
</evidence>
<dbReference type="EMBL" id="KL596659">
    <property type="protein sequence ID" value="KER30535.1"/>
    <property type="molecule type" value="Genomic_DNA"/>
</dbReference>
<proteinExistence type="predicted"/>
<dbReference type="OrthoDB" id="6282549at2759"/>
<evidence type="ECO:0000313" key="3">
    <source>
        <dbReference type="EMBL" id="KER30535.1"/>
    </source>
</evidence>
<dbReference type="RefSeq" id="XP_009165672.1">
    <property type="nucleotide sequence ID" value="XM_009167408.1"/>
</dbReference>
<keyword evidence="2" id="KW-0812">Transmembrane</keyword>
<protein>
    <submittedName>
        <fullName evidence="3">Uncharacterized protein</fullName>
    </submittedName>
</protein>
<dbReference type="AlphaFoldDB" id="A0A075A4M6"/>
<feature type="region of interest" description="Disordered" evidence="1">
    <location>
        <begin position="102"/>
        <end position="141"/>
    </location>
</feature>
<evidence type="ECO:0000313" key="4">
    <source>
        <dbReference type="Proteomes" id="UP000054324"/>
    </source>
</evidence>
<feature type="transmembrane region" description="Helical" evidence="2">
    <location>
        <begin position="242"/>
        <end position="259"/>
    </location>
</feature>
<name>A0A075A4M6_OPIVI</name>
<dbReference type="CTD" id="20317206"/>
<sequence>MHKTDVTELGISKNLLQMNFMRRTLVEKEKATPKQQSDLLPNPEEYPFNLPPVVKDHLEKMVAILRFRPKVTHDKSLFEIYGVPAGFRQSYGGFNTTQNTVTPALLGSESPSTPTTSLRKNRDHSITGNRFQPLSEPKASRKRGLRLTFHWRSTNSTTVVRTRRYNDAHPESWIIWMLAHFKGNRTQSAHRLARAQEAGSQPLSTSPRTIMDYVWQPYCGENTFPPSGLSPRNSPLLTCTPFALYLFLYVWHLTIVNCTKSFY</sequence>
<reference evidence="3 4" key="1">
    <citation type="submission" date="2013-11" db="EMBL/GenBank/DDBJ databases">
        <title>Opisthorchis viverrini - life in the bile duct.</title>
        <authorList>
            <person name="Young N.D."/>
            <person name="Nagarajan N."/>
            <person name="Lin S.J."/>
            <person name="Korhonen P.K."/>
            <person name="Jex A.R."/>
            <person name="Hall R.S."/>
            <person name="Safavi-Hemami H."/>
            <person name="Kaewkong W."/>
            <person name="Bertrand D."/>
            <person name="Gao S."/>
            <person name="Seet Q."/>
            <person name="Wongkham S."/>
            <person name="Teh B.T."/>
            <person name="Wongkham C."/>
            <person name="Intapan P.M."/>
            <person name="Maleewong W."/>
            <person name="Yang X."/>
            <person name="Hu M."/>
            <person name="Wang Z."/>
            <person name="Hofmann A."/>
            <person name="Sternberg P.W."/>
            <person name="Tan P."/>
            <person name="Wang J."/>
            <person name="Gasser R.B."/>
        </authorList>
    </citation>
    <scope>NUCLEOTIDE SEQUENCE [LARGE SCALE GENOMIC DNA]</scope>
</reference>
<keyword evidence="2" id="KW-1133">Transmembrane helix</keyword>
<evidence type="ECO:0000256" key="2">
    <source>
        <dbReference type="SAM" id="Phobius"/>
    </source>
</evidence>
<organism evidence="3 4">
    <name type="scientific">Opisthorchis viverrini</name>
    <name type="common">Southeast Asian liver fluke</name>
    <dbReference type="NCBI Taxonomy" id="6198"/>
    <lineage>
        <taxon>Eukaryota</taxon>
        <taxon>Metazoa</taxon>
        <taxon>Spiralia</taxon>
        <taxon>Lophotrochozoa</taxon>
        <taxon>Platyhelminthes</taxon>
        <taxon>Trematoda</taxon>
        <taxon>Digenea</taxon>
        <taxon>Opisthorchiida</taxon>
        <taxon>Opisthorchiata</taxon>
        <taxon>Opisthorchiidae</taxon>
        <taxon>Opisthorchis</taxon>
    </lineage>
</organism>
<keyword evidence="2" id="KW-0472">Membrane</keyword>
<accession>A0A075A4M6</accession>
<dbReference type="GeneID" id="20317206"/>
<keyword evidence="4" id="KW-1185">Reference proteome</keyword>